<dbReference type="EMBL" id="ABEU02000017">
    <property type="protein sequence ID" value="PNR36179.1"/>
    <property type="molecule type" value="Genomic_DNA"/>
</dbReference>
<sequence length="299" mass="36055">MWELLDIHIPAVLLLPIIACAYGVWFCCQRSTKTSHVRRSEFQRLQQAAMREQAMAERELEEDYRRHKQVESQDFRRRASPGNGYGHDIGIGEWREDRRGYRDSEADPRRRKQVVEQEQHRRHEEAELQRRRQVEEDEKHRKREEADYIRRKEEADALRKQAEMEDRKRREEAENELRRQEEEEQEWQRRKADLEAQAKREAEEERRRRAAAAEEDARRRWKEEEAGRLETAQFSPRNVQGLSCVVCQKPTRRRCSRCKSISYCSRECQVKHWSDGHKYNCKSRDNLSSPRSSIDGDTF</sequence>
<dbReference type="EnsemblPlants" id="Pp3c17_13570V3.5">
    <property type="protein sequence ID" value="Pp3c17_13570V3.5"/>
    <property type="gene ID" value="Pp3c17_13570"/>
</dbReference>
<dbReference type="Pfam" id="PF01753">
    <property type="entry name" value="zf-MYND"/>
    <property type="match status" value="1"/>
</dbReference>
<evidence type="ECO:0000256" key="2">
    <source>
        <dbReference type="ARBA" id="ARBA00022771"/>
    </source>
</evidence>
<dbReference type="PaxDb" id="3218-PP1S98_18V6.2"/>
<dbReference type="OrthoDB" id="5855668at2759"/>
<dbReference type="EnsemblPlants" id="Pp3c17_13570V3.6">
    <property type="protein sequence ID" value="Pp3c17_13570V3.6"/>
    <property type="gene ID" value="Pp3c17_13570"/>
</dbReference>
<evidence type="ECO:0000256" key="3">
    <source>
        <dbReference type="ARBA" id="ARBA00022833"/>
    </source>
</evidence>
<reference evidence="9" key="3">
    <citation type="submission" date="2020-12" db="UniProtKB">
        <authorList>
            <consortium name="EnsemblPlants"/>
        </authorList>
    </citation>
    <scope>IDENTIFICATION</scope>
</reference>
<dbReference type="Gramene" id="Pp3c17_13570V3.3">
    <property type="protein sequence ID" value="Pp3c17_13570V3.3"/>
    <property type="gene ID" value="Pp3c17_13570"/>
</dbReference>
<dbReference type="EnsemblPlants" id="Pp3c17_13570V3.2">
    <property type="protein sequence ID" value="Pp3c17_13570V3.2"/>
    <property type="gene ID" value="Pp3c17_13570"/>
</dbReference>
<evidence type="ECO:0000259" key="7">
    <source>
        <dbReference type="PROSITE" id="PS50865"/>
    </source>
</evidence>
<evidence type="ECO:0000313" key="9">
    <source>
        <dbReference type="EnsemblPlants" id="Pp3c17_13570V3.1"/>
    </source>
</evidence>
<proteinExistence type="predicted"/>
<dbReference type="AlphaFoldDB" id="A0A2K1J3R9"/>
<protein>
    <recommendedName>
        <fullName evidence="7">MYND-type domain-containing protein</fullName>
    </recommendedName>
</protein>
<dbReference type="Gramene" id="Pp3c17_13570V3.4">
    <property type="protein sequence ID" value="Pp3c17_13570V3.4"/>
    <property type="gene ID" value="Pp3c17_13570"/>
</dbReference>
<keyword evidence="2 4" id="KW-0863">Zinc-finger</keyword>
<feature type="domain" description="MYND-type" evidence="7">
    <location>
        <begin position="244"/>
        <end position="281"/>
    </location>
</feature>
<dbReference type="Proteomes" id="UP000006727">
    <property type="component" value="Chromosome 17"/>
</dbReference>
<keyword evidence="6" id="KW-0472">Membrane</keyword>
<keyword evidence="6" id="KW-0812">Transmembrane</keyword>
<evidence type="ECO:0000313" key="10">
    <source>
        <dbReference type="Proteomes" id="UP000006727"/>
    </source>
</evidence>
<dbReference type="RefSeq" id="XP_073396354.1">
    <property type="nucleotide sequence ID" value="XM_073540253.1"/>
</dbReference>
<reference evidence="8 10" key="2">
    <citation type="journal article" date="2018" name="Plant J.">
        <title>The Physcomitrella patens chromosome-scale assembly reveals moss genome structure and evolution.</title>
        <authorList>
            <person name="Lang D."/>
            <person name="Ullrich K.K."/>
            <person name="Murat F."/>
            <person name="Fuchs J."/>
            <person name="Jenkins J."/>
            <person name="Haas F.B."/>
            <person name="Piednoel M."/>
            <person name="Gundlach H."/>
            <person name="Van Bel M."/>
            <person name="Meyberg R."/>
            <person name="Vives C."/>
            <person name="Morata J."/>
            <person name="Symeonidi A."/>
            <person name="Hiss M."/>
            <person name="Muchero W."/>
            <person name="Kamisugi Y."/>
            <person name="Saleh O."/>
            <person name="Blanc G."/>
            <person name="Decker E.L."/>
            <person name="van Gessel N."/>
            <person name="Grimwood J."/>
            <person name="Hayes R.D."/>
            <person name="Graham S.W."/>
            <person name="Gunter L.E."/>
            <person name="McDaniel S.F."/>
            <person name="Hoernstein S.N.W."/>
            <person name="Larsson A."/>
            <person name="Li F.W."/>
            <person name="Perroud P.F."/>
            <person name="Phillips J."/>
            <person name="Ranjan P."/>
            <person name="Rokshar D.S."/>
            <person name="Rothfels C.J."/>
            <person name="Schneider L."/>
            <person name="Shu S."/>
            <person name="Stevenson D.W."/>
            <person name="Thummler F."/>
            <person name="Tillich M."/>
            <person name="Villarreal Aguilar J.C."/>
            <person name="Widiez T."/>
            <person name="Wong G.K."/>
            <person name="Wymore A."/>
            <person name="Zhang Y."/>
            <person name="Zimmer A.D."/>
            <person name="Quatrano R.S."/>
            <person name="Mayer K.F.X."/>
            <person name="Goodstein D."/>
            <person name="Casacuberta J.M."/>
            <person name="Vandepoele K."/>
            <person name="Reski R."/>
            <person name="Cuming A.C."/>
            <person name="Tuskan G.A."/>
            <person name="Maumus F."/>
            <person name="Salse J."/>
            <person name="Schmutz J."/>
            <person name="Rensing S.A."/>
        </authorList>
    </citation>
    <scope>NUCLEOTIDE SEQUENCE [LARGE SCALE GENOMIC DNA]</scope>
    <source>
        <strain evidence="9 10">cv. Gransden 2004</strain>
    </source>
</reference>
<evidence type="ECO:0000313" key="8">
    <source>
        <dbReference type="EMBL" id="PNR36179.1"/>
    </source>
</evidence>
<name>A0A2K1J3R9_PHYPA</name>
<dbReference type="Gramene" id="Pp3c17_13570V3.1">
    <property type="protein sequence ID" value="Pp3c17_13570V3.1"/>
    <property type="gene ID" value="Pp3c17_13570"/>
</dbReference>
<dbReference type="EnsemblPlants" id="Pp3c17_13570V3.1">
    <property type="protein sequence ID" value="Pp3c17_13570V3.1"/>
    <property type="gene ID" value="Pp3c17_13570"/>
</dbReference>
<evidence type="ECO:0000256" key="6">
    <source>
        <dbReference type="SAM" id="Phobius"/>
    </source>
</evidence>
<keyword evidence="6" id="KW-1133">Transmembrane helix</keyword>
<dbReference type="RefSeq" id="XP_073396355.1">
    <property type="nucleotide sequence ID" value="XM_073540254.1"/>
</dbReference>
<dbReference type="OMA" id="PIIACAY"/>
<organism evidence="8">
    <name type="scientific">Physcomitrium patens</name>
    <name type="common">Spreading-leaved earth moss</name>
    <name type="synonym">Physcomitrella patens</name>
    <dbReference type="NCBI Taxonomy" id="3218"/>
    <lineage>
        <taxon>Eukaryota</taxon>
        <taxon>Viridiplantae</taxon>
        <taxon>Streptophyta</taxon>
        <taxon>Embryophyta</taxon>
        <taxon>Bryophyta</taxon>
        <taxon>Bryophytina</taxon>
        <taxon>Bryopsida</taxon>
        <taxon>Funariidae</taxon>
        <taxon>Funariales</taxon>
        <taxon>Funariaceae</taxon>
        <taxon>Physcomitrium</taxon>
    </lineage>
</organism>
<keyword evidence="3" id="KW-0862">Zinc</keyword>
<feature type="transmembrane region" description="Helical" evidence="6">
    <location>
        <begin position="7"/>
        <end position="26"/>
    </location>
</feature>
<dbReference type="Gramene" id="Pp3c17_13570V3.5">
    <property type="protein sequence ID" value="Pp3c17_13570V3.5"/>
    <property type="gene ID" value="Pp3c17_13570"/>
</dbReference>
<dbReference type="InterPro" id="IPR002893">
    <property type="entry name" value="Znf_MYND"/>
</dbReference>
<dbReference type="SUPFAM" id="SSF144232">
    <property type="entry name" value="HIT/MYND zinc finger-like"/>
    <property type="match status" value="1"/>
</dbReference>
<keyword evidence="10" id="KW-1185">Reference proteome</keyword>
<evidence type="ECO:0000256" key="4">
    <source>
        <dbReference type="PROSITE-ProRule" id="PRU00134"/>
    </source>
</evidence>
<feature type="compositionally biased region" description="Basic and acidic residues" evidence="5">
    <location>
        <begin position="54"/>
        <end position="77"/>
    </location>
</feature>
<dbReference type="PROSITE" id="PS01360">
    <property type="entry name" value="ZF_MYND_1"/>
    <property type="match status" value="1"/>
</dbReference>
<dbReference type="Gramene" id="Pp3c17_13570V3.6">
    <property type="protein sequence ID" value="Pp3c17_13570V3.6"/>
    <property type="gene ID" value="Pp3c17_13570"/>
</dbReference>
<dbReference type="RefSeq" id="XP_073396356.1">
    <property type="nucleotide sequence ID" value="XM_073540255.1"/>
</dbReference>
<dbReference type="GeneID" id="112294539"/>
<accession>A0A2K1J3R9</accession>
<feature type="compositionally biased region" description="Basic and acidic residues" evidence="5">
    <location>
        <begin position="93"/>
        <end position="144"/>
    </location>
</feature>
<dbReference type="EnsemblPlants" id="Pp3c17_13570V3.3">
    <property type="protein sequence ID" value="Pp3c17_13570V3.3"/>
    <property type="gene ID" value="Pp3c17_13570"/>
</dbReference>
<dbReference type="PROSITE" id="PS50865">
    <property type="entry name" value="ZF_MYND_2"/>
    <property type="match status" value="1"/>
</dbReference>
<dbReference type="Gramene" id="Pp3c17_13570V3.2">
    <property type="protein sequence ID" value="Pp3c17_13570V3.2"/>
    <property type="gene ID" value="Pp3c17_13570"/>
</dbReference>
<feature type="region of interest" description="Disordered" evidence="5">
    <location>
        <begin position="157"/>
        <end position="216"/>
    </location>
</feature>
<evidence type="ECO:0000256" key="1">
    <source>
        <dbReference type="ARBA" id="ARBA00022723"/>
    </source>
</evidence>
<keyword evidence="1" id="KW-0479">Metal-binding</keyword>
<reference evidence="8 10" key="1">
    <citation type="journal article" date="2008" name="Science">
        <title>The Physcomitrella genome reveals evolutionary insights into the conquest of land by plants.</title>
        <authorList>
            <person name="Rensing S."/>
            <person name="Lang D."/>
            <person name="Zimmer A."/>
            <person name="Terry A."/>
            <person name="Salamov A."/>
            <person name="Shapiro H."/>
            <person name="Nishiyama T."/>
            <person name="Perroud P.-F."/>
            <person name="Lindquist E."/>
            <person name="Kamisugi Y."/>
            <person name="Tanahashi T."/>
            <person name="Sakakibara K."/>
            <person name="Fujita T."/>
            <person name="Oishi K."/>
            <person name="Shin-I T."/>
            <person name="Kuroki Y."/>
            <person name="Toyoda A."/>
            <person name="Suzuki Y."/>
            <person name="Hashimoto A."/>
            <person name="Yamaguchi K."/>
            <person name="Sugano A."/>
            <person name="Kohara Y."/>
            <person name="Fujiyama A."/>
            <person name="Anterola A."/>
            <person name="Aoki S."/>
            <person name="Ashton N."/>
            <person name="Barbazuk W.B."/>
            <person name="Barker E."/>
            <person name="Bennetzen J."/>
            <person name="Bezanilla M."/>
            <person name="Blankenship R."/>
            <person name="Cho S.H."/>
            <person name="Dutcher S."/>
            <person name="Estelle M."/>
            <person name="Fawcett J.A."/>
            <person name="Gundlach H."/>
            <person name="Hanada K."/>
            <person name="Heyl A."/>
            <person name="Hicks K.A."/>
            <person name="Hugh J."/>
            <person name="Lohr M."/>
            <person name="Mayer K."/>
            <person name="Melkozernov A."/>
            <person name="Murata T."/>
            <person name="Nelson D."/>
            <person name="Pils B."/>
            <person name="Prigge M."/>
            <person name="Reiss B."/>
            <person name="Renner T."/>
            <person name="Rombauts S."/>
            <person name="Rushton P."/>
            <person name="Sanderfoot A."/>
            <person name="Schween G."/>
            <person name="Shiu S.-H."/>
            <person name="Stueber K."/>
            <person name="Theodoulou F.L."/>
            <person name="Tu H."/>
            <person name="Van de Peer Y."/>
            <person name="Verrier P.J."/>
            <person name="Waters E."/>
            <person name="Wood A."/>
            <person name="Yang L."/>
            <person name="Cove D."/>
            <person name="Cuming A."/>
            <person name="Hasebe M."/>
            <person name="Lucas S."/>
            <person name="Mishler D.B."/>
            <person name="Reski R."/>
            <person name="Grigoriev I."/>
            <person name="Quatrano R.S."/>
            <person name="Boore J.L."/>
        </authorList>
    </citation>
    <scope>NUCLEOTIDE SEQUENCE [LARGE SCALE GENOMIC DNA]</scope>
    <source>
        <strain evidence="9 10">cv. Gransden 2004</strain>
    </source>
</reference>
<evidence type="ECO:0000256" key="5">
    <source>
        <dbReference type="SAM" id="MobiDB-lite"/>
    </source>
</evidence>
<dbReference type="GO" id="GO:0008270">
    <property type="term" value="F:zinc ion binding"/>
    <property type="evidence" value="ECO:0007669"/>
    <property type="project" value="UniProtKB-KW"/>
</dbReference>
<dbReference type="EnsemblPlants" id="Pp3c17_13570V3.4">
    <property type="protein sequence ID" value="Pp3c17_13570V3.4"/>
    <property type="gene ID" value="Pp3c17_13570"/>
</dbReference>
<feature type="region of interest" description="Disordered" evidence="5">
    <location>
        <begin position="53"/>
        <end position="144"/>
    </location>
</feature>
<gene>
    <name evidence="9" type="primary">LOC112294539</name>
    <name evidence="8" type="ORF">PHYPA_022030</name>
</gene>
<dbReference type="Gene3D" id="6.10.140.2220">
    <property type="match status" value="1"/>
</dbReference>